<keyword evidence="7 8" id="KW-0411">Iron-sulfur</keyword>
<dbReference type="CDD" id="cd01335">
    <property type="entry name" value="Radical_SAM"/>
    <property type="match status" value="1"/>
</dbReference>
<evidence type="ECO:0000259" key="10">
    <source>
        <dbReference type="PROSITE" id="PS51449"/>
    </source>
</evidence>
<dbReference type="PROSITE" id="PS01278">
    <property type="entry name" value="MTTASE_RADICAL"/>
    <property type="match status" value="1"/>
</dbReference>
<dbReference type="InterPro" id="IPR038135">
    <property type="entry name" value="Methylthiotransferase_N_sf"/>
</dbReference>
<comment type="subcellular location">
    <subcellularLocation>
        <location evidence="8">Cytoplasm</location>
    </subcellularLocation>
</comment>
<dbReference type="GO" id="GO:0051539">
    <property type="term" value="F:4 iron, 4 sulfur cluster binding"/>
    <property type="evidence" value="ECO:0007669"/>
    <property type="project" value="UniProtKB-UniRule"/>
</dbReference>
<keyword evidence="12" id="KW-0689">Ribosomal protein</keyword>
<dbReference type="SFLD" id="SFLDF00274">
    <property type="entry name" value="ribosomal_protein_S12_methylth"/>
    <property type="match status" value="1"/>
</dbReference>
<dbReference type="EMBL" id="CP041186">
    <property type="protein sequence ID" value="QDG51489.1"/>
    <property type="molecule type" value="Genomic_DNA"/>
</dbReference>
<dbReference type="NCBIfam" id="TIGR01125">
    <property type="entry name" value="30S ribosomal protein S12 methylthiotransferase RimO"/>
    <property type="match status" value="1"/>
</dbReference>
<dbReference type="GO" id="GO:0103039">
    <property type="term" value="F:protein methylthiotransferase activity"/>
    <property type="evidence" value="ECO:0007669"/>
    <property type="project" value="UniProtKB-EC"/>
</dbReference>
<dbReference type="InterPro" id="IPR006638">
    <property type="entry name" value="Elp3/MiaA/NifB-like_rSAM"/>
</dbReference>
<comment type="cofactor">
    <cofactor evidence="8">
        <name>[4Fe-4S] cluster</name>
        <dbReference type="ChEBI" id="CHEBI:49883"/>
    </cofactor>
    <text evidence="8">Binds 2 [4Fe-4S] clusters. One cluster is coordinated with 3 cysteines and an exchangeable S-adenosyl-L-methionine.</text>
</comment>
<feature type="domain" description="Radical SAM core" evidence="11">
    <location>
        <begin position="151"/>
        <end position="384"/>
    </location>
</feature>
<dbReference type="InterPro" id="IPR007197">
    <property type="entry name" value="rSAM"/>
</dbReference>
<dbReference type="SFLD" id="SFLDG01082">
    <property type="entry name" value="B12-binding_domain_containing"/>
    <property type="match status" value="1"/>
</dbReference>
<keyword evidence="2 8" id="KW-0963">Cytoplasm</keyword>
<evidence type="ECO:0000313" key="12">
    <source>
        <dbReference type="EMBL" id="QDG51489.1"/>
    </source>
</evidence>
<feature type="domain" description="MTTase N-terminal" evidence="10">
    <location>
        <begin position="13"/>
        <end position="130"/>
    </location>
</feature>
<reference evidence="12 13" key="1">
    <citation type="submission" date="2019-06" db="EMBL/GenBank/DDBJ databases">
        <title>Persicimonas caeni gen. nov., sp. nov., a predatory bacterium isolated from solar saltern.</title>
        <authorList>
            <person name="Wang S."/>
        </authorList>
    </citation>
    <scope>NUCLEOTIDE SEQUENCE [LARGE SCALE GENOMIC DNA]</scope>
    <source>
        <strain evidence="12 13">YN101</strain>
    </source>
</reference>
<dbReference type="PANTHER" id="PTHR43837:SF1">
    <property type="entry name" value="RIBOSOMAL PROTEIN US12 METHYLTHIOTRANSFERASE RIMO"/>
    <property type="match status" value="1"/>
</dbReference>
<evidence type="ECO:0000256" key="8">
    <source>
        <dbReference type="HAMAP-Rule" id="MF_01865"/>
    </source>
</evidence>
<accession>A0A5B8Y4H1</accession>
<dbReference type="SFLD" id="SFLDS00029">
    <property type="entry name" value="Radical_SAM"/>
    <property type="match status" value="1"/>
</dbReference>
<evidence type="ECO:0000259" key="9">
    <source>
        <dbReference type="PROSITE" id="PS50926"/>
    </source>
</evidence>
<dbReference type="InterPro" id="IPR005840">
    <property type="entry name" value="Ribosomal_uS12_MeSTrfase_RimO"/>
</dbReference>
<dbReference type="HAMAP" id="MF_01865">
    <property type="entry name" value="MTTase_RimO"/>
    <property type="match status" value="1"/>
</dbReference>
<dbReference type="PROSITE" id="PS51449">
    <property type="entry name" value="MTTASE_N"/>
    <property type="match status" value="1"/>
</dbReference>
<feature type="binding site" evidence="8">
    <location>
        <position position="169"/>
    </location>
    <ligand>
        <name>[4Fe-4S] cluster</name>
        <dbReference type="ChEBI" id="CHEBI:49883"/>
        <label>2</label>
        <note>4Fe-4S-S-AdoMet</note>
    </ligand>
</feature>
<dbReference type="AlphaFoldDB" id="A0A4Y6PTN9"/>
<dbReference type="Gene3D" id="3.40.50.12160">
    <property type="entry name" value="Methylthiotransferase, N-terminal domain"/>
    <property type="match status" value="1"/>
</dbReference>
<dbReference type="Gene3D" id="2.40.50.140">
    <property type="entry name" value="Nucleic acid-binding proteins"/>
    <property type="match status" value="1"/>
</dbReference>
<dbReference type="Proteomes" id="UP000315995">
    <property type="component" value="Chromosome"/>
</dbReference>
<feature type="binding site" evidence="8">
    <location>
        <position position="165"/>
    </location>
    <ligand>
        <name>[4Fe-4S] cluster</name>
        <dbReference type="ChEBI" id="CHEBI:49883"/>
        <label>2</label>
        <note>4Fe-4S-S-AdoMet</note>
    </ligand>
</feature>
<dbReference type="InterPro" id="IPR012340">
    <property type="entry name" value="NA-bd_OB-fold"/>
</dbReference>
<dbReference type="InterPro" id="IPR058240">
    <property type="entry name" value="rSAM_sf"/>
</dbReference>
<dbReference type="Gene3D" id="3.80.30.20">
    <property type="entry name" value="tm_1862 like domain"/>
    <property type="match status" value="1"/>
</dbReference>
<evidence type="ECO:0000259" key="11">
    <source>
        <dbReference type="PROSITE" id="PS51918"/>
    </source>
</evidence>
<evidence type="ECO:0000256" key="7">
    <source>
        <dbReference type="ARBA" id="ARBA00023014"/>
    </source>
</evidence>
<dbReference type="SMART" id="SM00729">
    <property type="entry name" value="Elp3"/>
    <property type="match status" value="1"/>
</dbReference>
<keyword evidence="5 8" id="KW-0479">Metal-binding</keyword>
<keyword evidence="13" id="KW-1185">Reference proteome</keyword>
<keyword evidence="12" id="KW-0687">Ribonucleoprotein</keyword>
<keyword evidence="3 8" id="KW-0808">Transferase</keyword>
<dbReference type="GO" id="GO:0006400">
    <property type="term" value="P:tRNA modification"/>
    <property type="evidence" value="ECO:0007669"/>
    <property type="project" value="InterPro"/>
</dbReference>
<name>A0A4Y6PTN9_PERCE</name>
<dbReference type="GO" id="GO:0035599">
    <property type="term" value="F:aspartic acid methylthiotransferase activity"/>
    <property type="evidence" value="ECO:0007669"/>
    <property type="project" value="TreeGrafter"/>
</dbReference>
<protein>
    <recommendedName>
        <fullName evidence="8">Ribosomal protein uS12 methylthiotransferase RimO</fullName>
        <shortName evidence="8">uS12 MTTase</shortName>
        <shortName evidence="8">uS12 methylthiotransferase</shortName>
        <ecNumber evidence="8">2.8.4.4</ecNumber>
    </recommendedName>
    <alternativeName>
        <fullName evidence="8">Ribosomal protein uS12 (aspartate-C(3))-methylthiotransferase</fullName>
    </alternativeName>
    <alternativeName>
        <fullName evidence="8">Ribosome maturation factor RimO</fullName>
    </alternativeName>
</protein>
<dbReference type="PROSITE" id="PS50926">
    <property type="entry name" value="TRAM"/>
    <property type="match status" value="1"/>
</dbReference>
<organism evidence="12 13">
    <name type="scientific">Persicimonas caeni</name>
    <dbReference type="NCBI Taxonomy" id="2292766"/>
    <lineage>
        <taxon>Bacteria</taxon>
        <taxon>Deltaproteobacteria</taxon>
        <taxon>Bradymonadales</taxon>
        <taxon>Bradymonadaceae</taxon>
        <taxon>Persicimonas</taxon>
    </lineage>
</organism>
<evidence type="ECO:0000256" key="1">
    <source>
        <dbReference type="ARBA" id="ARBA00022485"/>
    </source>
</evidence>
<comment type="function">
    <text evidence="8">Catalyzes the methylthiolation of an aspartic acid residue of ribosomal protein uS12.</text>
</comment>
<evidence type="ECO:0000313" key="13">
    <source>
        <dbReference type="Proteomes" id="UP000315995"/>
    </source>
</evidence>
<keyword evidence="6 8" id="KW-0408">Iron</keyword>
<gene>
    <name evidence="8 12" type="primary">rimO</name>
    <name evidence="12" type="ORF">FIV42_12260</name>
</gene>
<feature type="binding site" evidence="8">
    <location>
        <position position="22"/>
    </location>
    <ligand>
        <name>[4Fe-4S] cluster</name>
        <dbReference type="ChEBI" id="CHEBI:49883"/>
        <label>1</label>
    </ligand>
</feature>
<evidence type="ECO:0000256" key="2">
    <source>
        <dbReference type="ARBA" id="ARBA00022490"/>
    </source>
</evidence>
<dbReference type="FunFam" id="3.80.30.20:FF:000001">
    <property type="entry name" value="tRNA-2-methylthio-N(6)-dimethylallyladenosine synthase 2"/>
    <property type="match status" value="1"/>
</dbReference>
<feature type="domain" description="TRAM" evidence="9">
    <location>
        <begin position="387"/>
        <end position="459"/>
    </location>
</feature>
<dbReference type="EC" id="2.8.4.4" evidence="8"/>
<dbReference type="InterPro" id="IPR002792">
    <property type="entry name" value="TRAM_dom"/>
</dbReference>
<keyword evidence="4 8" id="KW-0949">S-adenosyl-L-methionine</keyword>
<dbReference type="InterPro" id="IPR020612">
    <property type="entry name" value="Methylthiotransferase_CS"/>
</dbReference>
<dbReference type="GO" id="GO:0005840">
    <property type="term" value="C:ribosome"/>
    <property type="evidence" value="ECO:0007669"/>
    <property type="project" value="UniProtKB-KW"/>
</dbReference>
<dbReference type="GO" id="GO:0046872">
    <property type="term" value="F:metal ion binding"/>
    <property type="evidence" value="ECO:0007669"/>
    <property type="project" value="UniProtKB-KW"/>
</dbReference>
<dbReference type="NCBIfam" id="TIGR00089">
    <property type="entry name" value="MiaB/RimO family radical SAM methylthiotransferase"/>
    <property type="match status" value="1"/>
</dbReference>
<evidence type="ECO:0000256" key="5">
    <source>
        <dbReference type="ARBA" id="ARBA00022723"/>
    </source>
</evidence>
<comment type="catalytic activity">
    <reaction evidence="8">
        <text>L-aspartate(89)-[ribosomal protein uS12]-hydrogen + (sulfur carrier)-SH + AH2 + 2 S-adenosyl-L-methionine = 3-methylsulfanyl-L-aspartate(89)-[ribosomal protein uS12]-hydrogen + (sulfur carrier)-H + 5'-deoxyadenosine + L-methionine + A + S-adenosyl-L-homocysteine + 2 H(+)</text>
        <dbReference type="Rhea" id="RHEA:37087"/>
        <dbReference type="Rhea" id="RHEA-COMP:10460"/>
        <dbReference type="Rhea" id="RHEA-COMP:10461"/>
        <dbReference type="Rhea" id="RHEA-COMP:14737"/>
        <dbReference type="Rhea" id="RHEA-COMP:14739"/>
        <dbReference type="ChEBI" id="CHEBI:13193"/>
        <dbReference type="ChEBI" id="CHEBI:15378"/>
        <dbReference type="ChEBI" id="CHEBI:17319"/>
        <dbReference type="ChEBI" id="CHEBI:17499"/>
        <dbReference type="ChEBI" id="CHEBI:29917"/>
        <dbReference type="ChEBI" id="CHEBI:29961"/>
        <dbReference type="ChEBI" id="CHEBI:57844"/>
        <dbReference type="ChEBI" id="CHEBI:57856"/>
        <dbReference type="ChEBI" id="CHEBI:59789"/>
        <dbReference type="ChEBI" id="CHEBI:64428"/>
        <dbReference type="ChEBI" id="CHEBI:73599"/>
        <dbReference type="EC" id="2.8.4.4"/>
    </reaction>
</comment>
<dbReference type="InterPro" id="IPR023404">
    <property type="entry name" value="rSAM_horseshoe"/>
</dbReference>
<sequence length="479" mass="54160">MQGFTKMTQEKRKKVHMISLGCPKNRVDSEVMVGLIQDDGEFDMVGDADQADIVVVNTCGFIDDAKEESINTILEMVERKNVGLLDKVVVSGCLSQRYSGDLEVEIPEVDAILGTKTFTAINEALKGELAEKTYVQPGSFIMDHEVARTNTIRGGTAYLKIAEGCSRSCSYCIIPKIRGTQESRTIDDVVLEAKRLGQSGVKEIILVAQDMTSYGIDLDPKKNRDYLVRLLRRLDEEATEVDWIRMLYMYPWNFTDEVLEILQEENRILPYVDMPLQHINQRILKSMRRNIQRDRQAELIARLRAVDDLVLRTTFIVGYPGETDAEFQELYDWMEEVRFDRVGIFTYSPEEGTPAAEMDGQLPEEVKIARRDALMELQQQISLEKNEEWVGYNTEVIVDGVSEQHEAVLEGRHYGQAPDIDGVVYLSFDYGGDLPTPGDIVEVEIQQATAYDLAGVVIPKERDEGPIRIEEGGVSLAKQ</sequence>
<dbReference type="PROSITE" id="PS51918">
    <property type="entry name" value="RADICAL_SAM"/>
    <property type="match status" value="1"/>
</dbReference>
<evidence type="ECO:0000256" key="4">
    <source>
        <dbReference type="ARBA" id="ARBA00022691"/>
    </source>
</evidence>
<dbReference type="PANTHER" id="PTHR43837">
    <property type="entry name" value="RIBOSOMAL PROTEIN S12 METHYLTHIOTRANSFERASE RIMO"/>
    <property type="match status" value="1"/>
</dbReference>
<feature type="binding site" evidence="8">
    <location>
        <position position="172"/>
    </location>
    <ligand>
        <name>[4Fe-4S] cluster</name>
        <dbReference type="ChEBI" id="CHEBI:49883"/>
        <label>2</label>
        <note>4Fe-4S-S-AdoMet</note>
    </ligand>
</feature>
<dbReference type="SUPFAM" id="SSF102114">
    <property type="entry name" value="Radical SAM enzymes"/>
    <property type="match status" value="1"/>
</dbReference>
<dbReference type="InterPro" id="IPR005839">
    <property type="entry name" value="Methylthiotransferase"/>
</dbReference>
<dbReference type="OrthoDB" id="9805215at2"/>
<evidence type="ECO:0000256" key="3">
    <source>
        <dbReference type="ARBA" id="ARBA00022679"/>
    </source>
</evidence>
<dbReference type="Pfam" id="PF04055">
    <property type="entry name" value="Radical_SAM"/>
    <property type="match status" value="1"/>
</dbReference>
<feature type="binding site" evidence="8">
    <location>
        <position position="93"/>
    </location>
    <ligand>
        <name>[4Fe-4S] cluster</name>
        <dbReference type="ChEBI" id="CHEBI:49883"/>
        <label>1</label>
    </ligand>
</feature>
<keyword evidence="1 8" id="KW-0004">4Fe-4S</keyword>
<dbReference type="Pfam" id="PF18693">
    <property type="entry name" value="TRAM_2"/>
    <property type="match status" value="1"/>
</dbReference>
<accession>A0A4Y6PTN9</accession>
<feature type="binding site" evidence="8">
    <location>
        <position position="59"/>
    </location>
    <ligand>
        <name>[4Fe-4S] cluster</name>
        <dbReference type="ChEBI" id="CHEBI:49883"/>
        <label>1</label>
    </ligand>
</feature>
<dbReference type="InterPro" id="IPR013848">
    <property type="entry name" value="Methylthiotransferase_N"/>
</dbReference>
<proteinExistence type="inferred from homology"/>
<evidence type="ECO:0000256" key="6">
    <source>
        <dbReference type="ARBA" id="ARBA00023004"/>
    </source>
</evidence>
<dbReference type="Pfam" id="PF00919">
    <property type="entry name" value="UPF0004"/>
    <property type="match status" value="1"/>
</dbReference>
<dbReference type="SFLD" id="SFLDG01061">
    <property type="entry name" value="methylthiotransferase"/>
    <property type="match status" value="1"/>
</dbReference>
<comment type="similarity">
    <text evidence="8">Belongs to the methylthiotransferase family. RimO subfamily.</text>
</comment>
<dbReference type="GO" id="GO:0005829">
    <property type="term" value="C:cytosol"/>
    <property type="evidence" value="ECO:0007669"/>
    <property type="project" value="TreeGrafter"/>
</dbReference>